<protein>
    <submittedName>
        <fullName evidence="4">Uncharacterized protein</fullName>
    </submittedName>
</protein>
<evidence type="ECO:0000256" key="1">
    <source>
        <dbReference type="ARBA" id="ARBA00007692"/>
    </source>
</evidence>
<organism evidence="4 5">
    <name type="scientific">Ziziphus jujuba var. spinosa</name>
    <dbReference type="NCBI Taxonomy" id="714518"/>
    <lineage>
        <taxon>Eukaryota</taxon>
        <taxon>Viridiplantae</taxon>
        <taxon>Streptophyta</taxon>
        <taxon>Embryophyta</taxon>
        <taxon>Tracheophyta</taxon>
        <taxon>Spermatophyta</taxon>
        <taxon>Magnoliopsida</taxon>
        <taxon>eudicotyledons</taxon>
        <taxon>Gunneridae</taxon>
        <taxon>Pentapetalae</taxon>
        <taxon>rosids</taxon>
        <taxon>fabids</taxon>
        <taxon>Rosales</taxon>
        <taxon>Rhamnaceae</taxon>
        <taxon>Paliureae</taxon>
        <taxon>Ziziphus</taxon>
    </lineage>
</organism>
<evidence type="ECO:0000256" key="2">
    <source>
        <dbReference type="ARBA" id="ARBA00022472"/>
    </source>
</evidence>
<proteinExistence type="inferred from homology"/>
<comment type="similarity">
    <text evidence="1">Belongs to the mTERF family.</text>
</comment>
<dbReference type="Pfam" id="PF02536">
    <property type="entry name" value="mTERF"/>
    <property type="match status" value="3"/>
</dbReference>
<keyword evidence="2" id="KW-0806">Transcription termination</keyword>
<dbReference type="PANTHER" id="PTHR13068:SF120">
    <property type="entry name" value="TRANSCRIPTION TERMINATION FACTOR MTERF2, CHLOROPLASTIC-LIKE ISOFORM X1"/>
    <property type="match status" value="1"/>
</dbReference>
<dbReference type="GO" id="GO:0006353">
    <property type="term" value="P:DNA-templated transcription termination"/>
    <property type="evidence" value="ECO:0007669"/>
    <property type="project" value="UniProtKB-KW"/>
</dbReference>
<dbReference type="GO" id="GO:0003676">
    <property type="term" value="F:nucleic acid binding"/>
    <property type="evidence" value="ECO:0007669"/>
    <property type="project" value="InterPro"/>
</dbReference>
<dbReference type="OrthoDB" id="637682at2759"/>
<dbReference type="SMART" id="SM00733">
    <property type="entry name" value="Mterf"/>
    <property type="match status" value="8"/>
</dbReference>
<keyword evidence="2" id="KW-0804">Transcription</keyword>
<sequence>MLSLLRTKVLHLKPRALDPFSHGCWFSMSHPGAASEITSSINPYSFTVSYLQKSCGLPLQSAISASKKLKIETSDNPDSVLNLLRTHGLTQTHIRNIIMSRPVLLLADVETKLRPNIELFESLGFTSSNVANLLSKDPRVLEIDAYNVVEFFRAHGFSREQVKALTMKRPLLYLFNANKNFEPKLEFFKSLGFTDLDIAKLLSTEPYILERSLENQIIPCVQVLMRILGTKEDVIKVIKACYRILELNLENMLEPNILVLMKHGVPESIVLRILMIHPRTLLLRTHRFSEIVDEVVKLGFNPNNLLFVLAVRALGLASKKLWEEKVEAYRNFGLSKDEIYLAFKLQPMCMSASVKKIKKLLDFYVNKLNVKPSAISRNPNVLLFSLEKRIIPRCSVLQLLVSAGLVEKEFSILPVLKLSGKSFEERWVRKYQQVLPDVVKAHQGKIEFQEFLILMHCSDKDVIES</sequence>
<evidence type="ECO:0000313" key="5">
    <source>
        <dbReference type="Proteomes" id="UP000813462"/>
    </source>
</evidence>
<dbReference type="PANTHER" id="PTHR13068">
    <property type="entry name" value="CGI-12 PROTEIN-RELATED"/>
    <property type="match status" value="1"/>
</dbReference>
<accession>A0A978VD13</accession>
<reference evidence="4" key="1">
    <citation type="journal article" date="2021" name="Front. Plant Sci.">
        <title>Chromosome-Scale Genome Assembly for Chinese Sour Jujube and Insights Into Its Genome Evolution and Domestication Signature.</title>
        <authorList>
            <person name="Shen L.-Y."/>
            <person name="Luo H."/>
            <person name="Wang X.-L."/>
            <person name="Wang X.-M."/>
            <person name="Qiu X.-J."/>
            <person name="Liu H."/>
            <person name="Zhou S.-S."/>
            <person name="Jia K.-H."/>
            <person name="Nie S."/>
            <person name="Bao Y.-T."/>
            <person name="Zhang R.-G."/>
            <person name="Yun Q.-Z."/>
            <person name="Chai Y.-H."/>
            <person name="Lu J.-Y."/>
            <person name="Li Y."/>
            <person name="Zhao S.-W."/>
            <person name="Mao J.-F."/>
            <person name="Jia S.-G."/>
            <person name="Mao Y.-M."/>
        </authorList>
    </citation>
    <scope>NUCLEOTIDE SEQUENCE</scope>
    <source>
        <strain evidence="4">AT0</strain>
        <tissue evidence="4">Leaf</tissue>
    </source>
</reference>
<dbReference type="InterPro" id="IPR003690">
    <property type="entry name" value="MTERF"/>
</dbReference>
<dbReference type="InterPro" id="IPR038538">
    <property type="entry name" value="MTERF_sf"/>
</dbReference>
<evidence type="ECO:0000256" key="3">
    <source>
        <dbReference type="ARBA" id="ARBA00022946"/>
    </source>
</evidence>
<dbReference type="Proteomes" id="UP000813462">
    <property type="component" value="Unassembled WGS sequence"/>
</dbReference>
<name>A0A978VD13_ZIZJJ</name>
<gene>
    <name evidence="4" type="ORF">FEM48_Zijuj05G0052800</name>
</gene>
<keyword evidence="3" id="KW-0809">Transit peptide</keyword>
<dbReference type="Gene3D" id="1.25.70.10">
    <property type="entry name" value="Transcription termination factor 3, mitochondrial"/>
    <property type="match status" value="2"/>
</dbReference>
<comment type="caution">
    <text evidence="4">The sequence shown here is derived from an EMBL/GenBank/DDBJ whole genome shotgun (WGS) entry which is preliminary data.</text>
</comment>
<keyword evidence="2" id="KW-0805">Transcription regulation</keyword>
<evidence type="ECO:0000313" key="4">
    <source>
        <dbReference type="EMBL" id="KAH7528252.1"/>
    </source>
</evidence>
<dbReference type="AlphaFoldDB" id="A0A978VD13"/>
<dbReference type="FunFam" id="1.25.70.10:FF:000001">
    <property type="entry name" value="Mitochondrial transcription termination factor-like"/>
    <property type="match status" value="1"/>
</dbReference>
<dbReference type="EMBL" id="JAEACU010000005">
    <property type="protein sequence ID" value="KAH7528252.1"/>
    <property type="molecule type" value="Genomic_DNA"/>
</dbReference>